<organism evidence="10 11">
    <name type="scientific">Lachancea mirantina</name>
    <dbReference type="NCBI Taxonomy" id="1230905"/>
    <lineage>
        <taxon>Eukaryota</taxon>
        <taxon>Fungi</taxon>
        <taxon>Dikarya</taxon>
        <taxon>Ascomycota</taxon>
        <taxon>Saccharomycotina</taxon>
        <taxon>Saccharomycetes</taxon>
        <taxon>Saccharomycetales</taxon>
        <taxon>Saccharomycetaceae</taxon>
        <taxon>Lachancea</taxon>
    </lineage>
</organism>
<evidence type="ECO:0000256" key="4">
    <source>
        <dbReference type="ARBA" id="ARBA00022884"/>
    </source>
</evidence>
<gene>
    <name evidence="10" type="ORF">LAMI_0A05644G</name>
</gene>
<dbReference type="GO" id="GO:0005730">
    <property type="term" value="C:nucleolus"/>
    <property type="evidence" value="ECO:0007669"/>
    <property type="project" value="UniProtKB-SubCell"/>
</dbReference>
<dbReference type="InterPro" id="IPR018038">
    <property type="entry name" value="Ribosomal_uL30_CS"/>
</dbReference>
<dbReference type="PANTHER" id="PTHR11524:SF26">
    <property type="entry name" value="RIBOSOME BIOGENESIS PROTEIN RLP7"/>
    <property type="match status" value="1"/>
</dbReference>
<dbReference type="Gene3D" id="3.30.1390.20">
    <property type="entry name" value="Ribosomal protein L30, ferredoxin-like fold domain"/>
    <property type="match status" value="1"/>
</dbReference>
<evidence type="ECO:0000313" key="11">
    <source>
        <dbReference type="Proteomes" id="UP000191024"/>
    </source>
</evidence>
<dbReference type="AlphaFoldDB" id="A0A1G4IQD1"/>
<keyword evidence="3" id="KW-0690">Ribosome biogenesis</keyword>
<evidence type="ECO:0000256" key="7">
    <source>
        <dbReference type="ARBA" id="ARBA00039196"/>
    </source>
</evidence>
<dbReference type="Proteomes" id="UP000191024">
    <property type="component" value="Chromosome A"/>
</dbReference>
<dbReference type="InterPro" id="IPR016082">
    <property type="entry name" value="Ribosomal_uL30_ferredoxin-like"/>
</dbReference>
<dbReference type="STRING" id="1230905.A0A1G4IQD1"/>
<dbReference type="GO" id="GO:0022625">
    <property type="term" value="C:cytosolic large ribosomal subunit"/>
    <property type="evidence" value="ECO:0007669"/>
    <property type="project" value="TreeGrafter"/>
</dbReference>
<dbReference type="EMBL" id="LT598462">
    <property type="protein sequence ID" value="SCU78725.1"/>
    <property type="molecule type" value="Genomic_DNA"/>
</dbReference>
<evidence type="ECO:0000313" key="10">
    <source>
        <dbReference type="EMBL" id="SCU78725.1"/>
    </source>
</evidence>
<dbReference type="GO" id="GO:0003735">
    <property type="term" value="F:structural constituent of ribosome"/>
    <property type="evidence" value="ECO:0007669"/>
    <property type="project" value="TreeGrafter"/>
</dbReference>
<dbReference type="GO" id="GO:0000463">
    <property type="term" value="P:maturation of LSU-rRNA from tricistronic rRNA transcript (SSU-rRNA, 5.8S rRNA, LSU-rRNA)"/>
    <property type="evidence" value="ECO:0007669"/>
    <property type="project" value="TreeGrafter"/>
</dbReference>
<evidence type="ECO:0000256" key="1">
    <source>
        <dbReference type="ARBA" id="ARBA00004604"/>
    </source>
</evidence>
<sequence>MSSSLNTTPEVLLRKRRNADRIRLDKQEKAQERKELEKKRKRASKNKFVRAETIVAASLASEREREREKRASKLAVKRARGETTHVPTQRDFMLRVDDAGPADDGDEALNSTKVSYNGEPKLLFVVRVRGPTAARIPHKAARVLSLLRLKQLDTGVFVQLTSSVFALLRLVAPYVVVGQPSPATVRALVQKRGRVQDGETTVPLNDNNFVEAKLGDEGIICVEDIVHEITSLGDQFAKCVFFLQPIALSREVSGFSALSKLQRLRQREWRQRVGPVSNAAGAPLVEIDIDSLVSRLN</sequence>
<evidence type="ECO:0000256" key="5">
    <source>
        <dbReference type="ARBA" id="ARBA00023242"/>
    </source>
</evidence>
<evidence type="ECO:0000256" key="8">
    <source>
        <dbReference type="SAM" id="MobiDB-lite"/>
    </source>
</evidence>
<keyword evidence="4" id="KW-0694">RNA-binding</keyword>
<dbReference type="Pfam" id="PF00327">
    <property type="entry name" value="Ribosomal_L30"/>
    <property type="match status" value="1"/>
</dbReference>
<dbReference type="PROSITE" id="PS00634">
    <property type="entry name" value="RIBOSOMAL_L30"/>
    <property type="match status" value="1"/>
</dbReference>
<evidence type="ECO:0000256" key="6">
    <source>
        <dbReference type="ARBA" id="ARBA00037037"/>
    </source>
</evidence>
<reference evidence="10 11" key="1">
    <citation type="submission" date="2016-03" db="EMBL/GenBank/DDBJ databases">
        <authorList>
            <person name="Devillers H."/>
        </authorList>
    </citation>
    <scope>NUCLEOTIDE SEQUENCE [LARGE SCALE GENOMIC DNA]</scope>
    <source>
        <strain evidence="10">CBS 11717</strain>
    </source>
</reference>
<keyword evidence="5" id="KW-0539">Nucleus</keyword>
<feature type="domain" description="Large ribosomal subunit protein uL30-like ferredoxin-like fold" evidence="9">
    <location>
        <begin position="123"/>
        <end position="175"/>
    </location>
</feature>
<dbReference type="OrthoDB" id="28644at2759"/>
<dbReference type="GO" id="GO:0003723">
    <property type="term" value="F:RNA binding"/>
    <property type="evidence" value="ECO:0007669"/>
    <property type="project" value="UniProtKB-KW"/>
</dbReference>
<accession>A0A1G4IQD1</accession>
<evidence type="ECO:0000256" key="3">
    <source>
        <dbReference type="ARBA" id="ARBA00022517"/>
    </source>
</evidence>
<proteinExistence type="inferred from homology"/>
<feature type="compositionally biased region" description="Basic and acidic residues" evidence="8">
    <location>
        <begin position="62"/>
        <end position="71"/>
    </location>
</feature>
<evidence type="ECO:0000259" key="9">
    <source>
        <dbReference type="Pfam" id="PF00327"/>
    </source>
</evidence>
<feature type="region of interest" description="Disordered" evidence="8">
    <location>
        <begin position="62"/>
        <end position="82"/>
    </location>
</feature>
<name>A0A1G4IQD1_9SACH</name>
<dbReference type="SUPFAM" id="SSF55129">
    <property type="entry name" value="Ribosomal protein L30p/L7e"/>
    <property type="match status" value="1"/>
</dbReference>
<comment type="similarity">
    <text evidence="2">Belongs to the universal ribosomal protein uL30 family.</text>
</comment>
<dbReference type="PANTHER" id="PTHR11524">
    <property type="entry name" value="60S RIBOSOMAL PROTEIN L7"/>
    <property type="match status" value="1"/>
</dbReference>
<dbReference type="CDD" id="cd01657">
    <property type="entry name" value="Ribosomal_L7_archeal_euk"/>
    <property type="match status" value="1"/>
</dbReference>
<feature type="region of interest" description="Disordered" evidence="8">
    <location>
        <begin position="1"/>
        <end position="43"/>
    </location>
</feature>
<dbReference type="InterPro" id="IPR039699">
    <property type="entry name" value="Ribosomal_uL30"/>
</dbReference>
<comment type="function">
    <text evidence="6">Involved in the biogenesis of the 60S ribosomal subunit. May act as a specificity factor that binds precursor rRNAs and tethers the enzymes that carry out the early 5' to 3' exonucleolytic reactions that generate the mature rRNAs.</text>
</comment>
<comment type="subcellular location">
    <subcellularLocation>
        <location evidence="1">Nucleus</location>
        <location evidence="1">Nucleolus</location>
    </subcellularLocation>
</comment>
<keyword evidence="11" id="KW-1185">Reference proteome</keyword>
<feature type="compositionally biased region" description="Basic and acidic residues" evidence="8">
    <location>
        <begin position="19"/>
        <end position="38"/>
    </location>
</feature>
<dbReference type="InterPro" id="IPR035808">
    <property type="entry name" value="Ribosomal_uL30_euk_arc"/>
</dbReference>
<evidence type="ECO:0000256" key="2">
    <source>
        <dbReference type="ARBA" id="ARBA00007594"/>
    </source>
</evidence>
<protein>
    <recommendedName>
        <fullName evidence="7">Ribosome biogenesis protein RLP7</fullName>
    </recommendedName>
</protein>
<dbReference type="InterPro" id="IPR036919">
    <property type="entry name" value="Ribo_uL30_ferredoxin-like_sf"/>
</dbReference>